<comment type="caution">
    <text evidence="15">The sequence shown here is derived from an EMBL/GenBank/DDBJ whole genome shotgun (WGS) entry which is preliminary data.</text>
</comment>
<dbReference type="OrthoDB" id="45007at2759"/>
<evidence type="ECO:0000313" key="15">
    <source>
        <dbReference type="EMBL" id="GMJ15647.1"/>
    </source>
</evidence>
<gene>
    <name evidence="15" type="ORF">HRI_005233900</name>
</gene>
<evidence type="ECO:0000256" key="1">
    <source>
        <dbReference type="ARBA" id="ARBA00000032"/>
    </source>
</evidence>
<keyword evidence="10" id="KW-0325">Glycoprotein</keyword>
<name>A0A9W7JLE3_HIBTR</name>
<dbReference type="InterPro" id="IPR004843">
    <property type="entry name" value="Calcineurin-like_PHP"/>
</dbReference>
<proteinExistence type="inferred from homology"/>
<feature type="chain" id="PRO_5041015883" description="Purple acid phosphatase" evidence="11">
    <location>
        <begin position="31"/>
        <end position="487"/>
    </location>
</feature>
<dbReference type="InterPro" id="IPR025733">
    <property type="entry name" value="PAPs_C"/>
</dbReference>
<dbReference type="GO" id="GO:0046872">
    <property type="term" value="F:metal ion binding"/>
    <property type="evidence" value="ECO:0007669"/>
    <property type="project" value="UniProtKB-KW"/>
</dbReference>
<dbReference type="InterPro" id="IPR039331">
    <property type="entry name" value="PAPs-like"/>
</dbReference>
<dbReference type="InterPro" id="IPR015914">
    <property type="entry name" value="PAPs_N"/>
</dbReference>
<feature type="domain" description="Purple acid phosphatase C-terminal" evidence="13">
    <location>
        <begin position="387"/>
        <end position="445"/>
    </location>
</feature>
<evidence type="ECO:0000256" key="10">
    <source>
        <dbReference type="ARBA" id="ARBA00023180"/>
    </source>
</evidence>
<keyword evidence="8" id="KW-0862">Zinc</keyword>
<evidence type="ECO:0000256" key="7">
    <source>
        <dbReference type="ARBA" id="ARBA00022801"/>
    </source>
</evidence>
<dbReference type="Pfam" id="PF00149">
    <property type="entry name" value="Metallophos"/>
    <property type="match status" value="1"/>
</dbReference>
<dbReference type="InterPro" id="IPR029052">
    <property type="entry name" value="Metallo-depent_PP-like"/>
</dbReference>
<dbReference type="SUPFAM" id="SSF56300">
    <property type="entry name" value="Metallo-dependent phosphatases"/>
    <property type="match status" value="1"/>
</dbReference>
<evidence type="ECO:0000259" key="14">
    <source>
        <dbReference type="Pfam" id="PF16656"/>
    </source>
</evidence>
<feature type="domain" description="Purple acid phosphatase N-terminal" evidence="14">
    <location>
        <begin position="62"/>
        <end position="153"/>
    </location>
</feature>
<evidence type="ECO:0000256" key="2">
    <source>
        <dbReference type="ARBA" id="ARBA00001947"/>
    </source>
</evidence>
<dbReference type="InterPro" id="IPR008963">
    <property type="entry name" value="Purple_acid_Pase-like_N"/>
</dbReference>
<evidence type="ECO:0000256" key="9">
    <source>
        <dbReference type="ARBA" id="ARBA00023004"/>
    </source>
</evidence>
<dbReference type="SUPFAM" id="SSF49363">
    <property type="entry name" value="Purple acid phosphatase, N-terminal domain"/>
    <property type="match status" value="1"/>
</dbReference>
<evidence type="ECO:0000313" key="16">
    <source>
        <dbReference type="Proteomes" id="UP001165190"/>
    </source>
</evidence>
<keyword evidence="7 11" id="KW-0378">Hydrolase</keyword>
<keyword evidence="6 11" id="KW-0732">Signal</keyword>
<dbReference type="Proteomes" id="UP001165190">
    <property type="component" value="Unassembled WGS sequence"/>
</dbReference>
<sequence>MAGVTKMQLLLFQLVLTSFVFLDSVDNVNAGITSSYLRKEYPAVDMPVDHEVFAAPKGYNAPQQVHMTQGNYDGNAVIISWVTVDEPGLSKLQYGTSDKKYKFTAQGKMTNYTFYEYKSGYIHHVLVDGLKFDTKYYYKIGNGDSAREFWFRTPPMIGPDVPYKFGIIGDLGQTFNSLSTLEHYMESGAECVLFLGDFSYADEYEYNDVGLRWDTFGRFAERSMAYQPWIWIIGNHEIDYLPYMNEVTLFKTYFQRYPTPHLASKSSSPDFYSVRRASAHIIALSSYSPFVKYTPQYIWLSEELERVDRTKTPWLFVLLHSPMYSSYKTHFMEGEGMRVVFEEWFVKHKVDVVFSGHVHAYERSHRFSNIRYNVSSGERYPAPDESAPIYITVGDGGNLEGLADTLIEPQPDYSAFREPSYGHSTLEIMNRTHALYTWHRNDEGKKVPVESFVLHNQYWKSKVQKRKLGKQNLGVLQQSASKGKKMT</sequence>
<dbReference type="AlphaFoldDB" id="A0A9W7JLE3"/>
<keyword evidence="16" id="KW-1185">Reference proteome</keyword>
<dbReference type="FunFam" id="3.60.21.10:FF:000034">
    <property type="entry name" value="Fe(3+)-Zn(2+) purple acid phosphatase"/>
    <property type="match status" value="1"/>
</dbReference>
<dbReference type="Pfam" id="PF16656">
    <property type="entry name" value="Pur_ac_phosph_N"/>
    <property type="match status" value="1"/>
</dbReference>
<comment type="cofactor">
    <cofactor evidence="2">
        <name>Zn(2+)</name>
        <dbReference type="ChEBI" id="CHEBI:29105"/>
    </cofactor>
</comment>
<dbReference type="EC" id="3.1.3.2" evidence="11"/>
<dbReference type="InterPro" id="IPR041792">
    <property type="entry name" value="MPP_PAP"/>
</dbReference>
<evidence type="ECO:0000256" key="11">
    <source>
        <dbReference type="RuleBase" id="RU361203"/>
    </source>
</evidence>
<dbReference type="Gene3D" id="2.60.40.380">
    <property type="entry name" value="Purple acid phosphatase-like, N-terminal"/>
    <property type="match status" value="1"/>
</dbReference>
<organism evidence="15 16">
    <name type="scientific">Hibiscus trionum</name>
    <name type="common">Flower of an hour</name>
    <dbReference type="NCBI Taxonomy" id="183268"/>
    <lineage>
        <taxon>Eukaryota</taxon>
        <taxon>Viridiplantae</taxon>
        <taxon>Streptophyta</taxon>
        <taxon>Embryophyta</taxon>
        <taxon>Tracheophyta</taxon>
        <taxon>Spermatophyta</taxon>
        <taxon>Magnoliopsida</taxon>
        <taxon>eudicotyledons</taxon>
        <taxon>Gunneridae</taxon>
        <taxon>Pentapetalae</taxon>
        <taxon>rosids</taxon>
        <taxon>malvids</taxon>
        <taxon>Malvales</taxon>
        <taxon>Malvaceae</taxon>
        <taxon>Malvoideae</taxon>
        <taxon>Hibiscus</taxon>
    </lineage>
</organism>
<dbReference type="Gene3D" id="3.60.21.10">
    <property type="match status" value="1"/>
</dbReference>
<evidence type="ECO:0000256" key="5">
    <source>
        <dbReference type="ARBA" id="ARBA00022723"/>
    </source>
</evidence>
<comment type="catalytic activity">
    <reaction evidence="1 11">
        <text>a phosphate monoester + H2O = an alcohol + phosphate</text>
        <dbReference type="Rhea" id="RHEA:15017"/>
        <dbReference type="ChEBI" id="CHEBI:15377"/>
        <dbReference type="ChEBI" id="CHEBI:30879"/>
        <dbReference type="ChEBI" id="CHEBI:43474"/>
        <dbReference type="ChEBI" id="CHEBI:67140"/>
        <dbReference type="EC" id="3.1.3.2"/>
    </reaction>
</comment>
<evidence type="ECO:0000256" key="6">
    <source>
        <dbReference type="ARBA" id="ARBA00022729"/>
    </source>
</evidence>
<dbReference type="PANTHER" id="PTHR22953">
    <property type="entry name" value="ACID PHOSPHATASE RELATED"/>
    <property type="match status" value="1"/>
</dbReference>
<keyword evidence="5" id="KW-0479">Metal-binding</keyword>
<evidence type="ECO:0000259" key="13">
    <source>
        <dbReference type="Pfam" id="PF14008"/>
    </source>
</evidence>
<feature type="signal peptide" evidence="11">
    <location>
        <begin position="1"/>
        <end position="30"/>
    </location>
</feature>
<evidence type="ECO:0000256" key="3">
    <source>
        <dbReference type="ARBA" id="ARBA00001962"/>
    </source>
</evidence>
<accession>A0A9W7JLE3</accession>
<comment type="cofactor">
    <cofactor evidence="3">
        <name>Fe cation</name>
        <dbReference type="ChEBI" id="CHEBI:24875"/>
    </cofactor>
</comment>
<dbReference type="FunFam" id="2.60.40.380:FF:000001">
    <property type="entry name" value="Fe(3+)-Zn(2+) purple acid phosphatase"/>
    <property type="match status" value="1"/>
</dbReference>
<evidence type="ECO:0000259" key="12">
    <source>
        <dbReference type="Pfam" id="PF00149"/>
    </source>
</evidence>
<feature type="domain" description="Calcineurin-like phosphoesterase" evidence="12">
    <location>
        <begin position="164"/>
        <end position="361"/>
    </location>
</feature>
<reference evidence="15" key="1">
    <citation type="submission" date="2023-05" db="EMBL/GenBank/DDBJ databases">
        <title>Genome and transcriptome analyses reveal genes involved in the formation of fine ridges on petal epidermal cells in Hibiscus trionum.</title>
        <authorList>
            <person name="Koshimizu S."/>
            <person name="Masuda S."/>
            <person name="Ishii T."/>
            <person name="Shirasu K."/>
            <person name="Hoshino A."/>
            <person name="Arita M."/>
        </authorList>
    </citation>
    <scope>NUCLEOTIDE SEQUENCE</scope>
    <source>
        <strain evidence="15">Hamamatsu line</strain>
    </source>
</reference>
<evidence type="ECO:0000256" key="4">
    <source>
        <dbReference type="ARBA" id="ARBA00008723"/>
    </source>
</evidence>
<dbReference type="EMBL" id="BSYR01000078">
    <property type="protein sequence ID" value="GMJ15647.1"/>
    <property type="molecule type" value="Genomic_DNA"/>
</dbReference>
<dbReference type="PANTHER" id="PTHR22953:SF55">
    <property type="entry name" value="BIFUNCTIONAL PURPLE ACID PHOSPHATASE 26"/>
    <property type="match status" value="1"/>
</dbReference>
<evidence type="ECO:0000256" key="8">
    <source>
        <dbReference type="ARBA" id="ARBA00022833"/>
    </source>
</evidence>
<dbReference type="CDD" id="cd00839">
    <property type="entry name" value="MPP_PAPs"/>
    <property type="match status" value="1"/>
</dbReference>
<keyword evidence="9" id="KW-0408">Iron</keyword>
<comment type="similarity">
    <text evidence="4 11">Belongs to the metallophosphoesterase superfamily. Purple acid phosphatase family.</text>
</comment>
<protein>
    <recommendedName>
        <fullName evidence="11">Purple acid phosphatase</fullName>
        <ecNumber evidence="11">3.1.3.2</ecNumber>
    </recommendedName>
</protein>
<dbReference type="Pfam" id="PF14008">
    <property type="entry name" value="Metallophos_C"/>
    <property type="match status" value="1"/>
</dbReference>
<dbReference type="GO" id="GO:0003993">
    <property type="term" value="F:acid phosphatase activity"/>
    <property type="evidence" value="ECO:0007669"/>
    <property type="project" value="UniProtKB-EC"/>
</dbReference>